<feature type="transmembrane region" description="Helical" evidence="1">
    <location>
        <begin position="29"/>
        <end position="46"/>
    </location>
</feature>
<keyword evidence="1" id="KW-0812">Transmembrane</keyword>
<name>A0A6P4DW94_DRORH</name>
<evidence type="ECO:0000313" key="3">
    <source>
        <dbReference type="RefSeq" id="XP_016969920.1"/>
    </source>
</evidence>
<dbReference type="RefSeq" id="XP_016969920.1">
    <property type="nucleotide sequence ID" value="XM_017114431.1"/>
</dbReference>
<feature type="non-terminal residue" evidence="3">
    <location>
        <position position="1"/>
    </location>
</feature>
<gene>
    <name evidence="3" type="primary">LOC108037792</name>
</gene>
<feature type="chain" id="PRO_5028131717" evidence="2">
    <location>
        <begin position="18"/>
        <end position="76"/>
    </location>
</feature>
<reference evidence="3" key="1">
    <citation type="submission" date="2025-08" db="UniProtKB">
        <authorList>
            <consortium name="RefSeq"/>
        </authorList>
    </citation>
    <scope>IDENTIFICATION</scope>
</reference>
<evidence type="ECO:0000256" key="1">
    <source>
        <dbReference type="SAM" id="Phobius"/>
    </source>
</evidence>
<accession>A0A6P4DW94</accession>
<evidence type="ECO:0000256" key="2">
    <source>
        <dbReference type="SAM" id="SignalP"/>
    </source>
</evidence>
<organism evidence="3">
    <name type="scientific">Drosophila rhopaloa</name>
    <name type="common">Fruit fly</name>
    <dbReference type="NCBI Taxonomy" id="1041015"/>
    <lineage>
        <taxon>Eukaryota</taxon>
        <taxon>Metazoa</taxon>
        <taxon>Ecdysozoa</taxon>
        <taxon>Arthropoda</taxon>
        <taxon>Hexapoda</taxon>
        <taxon>Insecta</taxon>
        <taxon>Pterygota</taxon>
        <taxon>Neoptera</taxon>
        <taxon>Endopterygota</taxon>
        <taxon>Diptera</taxon>
        <taxon>Brachycera</taxon>
        <taxon>Muscomorpha</taxon>
        <taxon>Ephydroidea</taxon>
        <taxon>Drosophilidae</taxon>
        <taxon>Drosophila</taxon>
        <taxon>Sophophora</taxon>
    </lineage>
</organism>
<feature type="signal peptide" evidence="2">
    <location>
        <begin position="1"/>
        <end position="17"/>
    </location>
</feature>
<proteinExistence type="predicted"/>
<sequence length="76" mass="8640">LLLLALTLPCHHSPSDSQSTRNSLPPSSLGVYVLLFTIAHFYTYFFKVNNMIFAVYAARRVHKTQTQQQHEQTSAC</sequence>
<keyword evidence="1" id="KW-0472">Membrane</keyword>
<keyword evidence="2" id="KW-0732">Signal</keyword>
<protein>
    <submittedName>
        <fullName evidence="3">Uncharacterized protein LOC108037792</fullName>
    </submittedName>
</protein>
<keyword evidence="1" id="KW-1133">Transmembrane helix</keyword>
<dbReference type="AlphaFoldDB" id="A0A6P4DW94"/>